<dbReference type="Gene3D" id="3.40.800.20">
    <property type="entry name" value="Histone deacetylase domain"/>
    <property type="match status" value="1"/>
</dbReference>
<evidence type="ECO:0000259" key="5">
    <source>
        <dbReference type="Pfam" id="PF00850"/>
    </source>
</evidence>
<evidence type="ECO:0000313" key="6">
    <source>
        <dbReference type="EMBL" id="MCQ1949076.1"/>
    </source>
</evidence>
<comment type="pathway">
    <text evidence="1">Ketone degradation; acetoin degradation.</text>
</comment>
<accession>A0ABT1NRA5</accession>
<comment type="similarity">
    <text evidence="2">Belongs to the histone deacetylase family.</text>
</comment>
<dbReference type="Pfam" id="PF00850">
    <property type="entry name" value="Hist_deacetyl"/>
    <property type="match status" value="1"/>
</dbReference>
<evidence type="ECO:0000256" key="4">
    <source>
        <dbReference type="ARBA" id="ARBA00022627"/>
    </source>
</evidence>
<protein>
    <recommendedName>
        <fullName evidence="3">Acetoin utilization protein AcuC</fullName>
    </recommendedName>
</protein>
<dbReference type="Proteomes" id="UP001206924">
    <property type="component" value="Unassembled WGS sequence"/>
</dbReference>
<name>A0ABT1NRA5_9MICC</name>
<dbReference type="InterPro" id="IPR003085">
    <property type="entry name" value="AcuC"/>
</dbReference>
<dbReference type="InterPro" id="IPR037138">
    <property type="entry name" value="His_deacetylse_dom_sf"/>
</dbReference>
<dbReference type="RefSeq" id="WP_255864909.1">
    <property type="nucleotide sequence ID" value="NZ_CP104263.1"/>
</dbReference>
<dbReference type="CDD" id="cd09994">
    <property type="entry name" value="HDAC_AcuC_like"/>
    <property type="match status" value="1"/>
</dbReference>
<evidence type="ECO:0000256" key="1">
    <source>
        <dbReference type="ARBA" id="ARBA00005101"/>
    </source>
</evidence>
<feature type="domain" description="Histone deacetylase" evidence="5">
    <location>
        <begin position="30"/>
        <end position="325"/>
    </location>
</feature>
<sequence length="402" mass="42592">MISSGLSLPIMPTCIVWDESMLAYDFGAGHPMSPARLDLTARLARELGLFDLQGVSLAEPYVASAADLLTVHGFDYISAVQAAGADPANCNTLLGLGTEDTPAFAGMHEASARLVGGSLAAADAILSGEATHAVNFAGGMHHAGYEKASGFCVYNDAAAAVARLLANGVQRVVYIDVDAHHGDGTQNIFWDDPRVMTISLHESGLTLFPGTGFANETGGKAAEGTAVNIAVPARTSDAGWLRAFHAVVPQLTEAFAPEVIVSQHGCDSHTDDPMTSLRISVEAQRQAALTISDLAGRLCEGRWIATGGGGYNVASVVPRSWALLMSVAANGRVRPATPLPPAWRDYVLEKHGVKSGETLGDGADIWWRSWEVGYDPNDEIDRTVMATRKELFPLHGLDPWFD</sequence>
<gene>
    <name evidence="6" type="ORF">NNX28_03920</name>
</gene>
<keyword evidence="7" id="KW-1185">Reference proteome</keyword>
<dbReference type="SUPFAM" id="SSF52768">
    <property type="entry name" value="Arginase/deacetylase"/>
    <property type="match status" value="1"/>
</dbReference>
<dbReference type="PANTHER" id="PTHR10625:SF10">
    <property type="entry name" value="HISTONE DEACETYLASE HDAC1"/>
    <property type="match status" value="1"/>
</dbReference>
<keyword evidence="4" id="KW-0006">Acetoin catabolism</keyword>
<reference evidence="6 7" key="1">
    <citation type="submission" date="2022-07" db="EMBL/GenBank/DDBJ databases">
        <title>Novel species in genus Arthrobacter.</title>
        <authorList>
            <person name="Liu Y."/>
        </authorList>
    </citation>
    <scope>NUCLEOTIDE SEQUENCE [LARGE SCALE GENOMIC DNA]</scope>
    <source>
        <strain evidence="7">zg-Y859</strain>
    </source>
</reference>
<dbReference type="InterPro" id="IPR023801">
    <property type="entry name" value="His_deacetylse_dom"/>
</dbReference>
<dbReference type="InterPro" id="IPR000286">
    <property type="entry name" value="HDACs"/>
</dbReference>
<dbReference type="PRINTS" id="PR01272">
    <property type="entry name" value="ACUCPROTEIN"/>
</dbReference>
<dbReference type="EMBL" id="JANFLP010000005">
    <property type="protein sequence ID" value="MCQ1949076.1"/>
    <property type="molecule type" value="Genomic_DNA"/>
</dbReference>
<comment type="caution">
    <text evidence="6">The sequence shown here is derived from an EMBL/GenBank/DDBJ whole genome shotgun (WGS) entry which is preliminary data.</text>
</comment>
<organism evidence="6 7">
    <name type="scientific">Arthrobacter jinronghuae</name>
    <dbReference type="NCBI Taxonomy" id="2964609"/>
    <lineage>
        <taxon>Bacteria</taxon>
        <taxon>Bacillati</taxon>
        <taxon>Actinomycetota</taxon>
        <taxon>Actinomycetes</taxon>
        <taxon>Micrococcales</taxon>
        <taxon>Micrococcaceae</taxon>
        <taxon>Arthrobacter</taxon>
    </lineage>
</organism>
<dbReference type="PRINTS" id="PR01270">
    <property type="entry name" value="HDASUPER"/>
</dbReference>
<dbReference type="PANTHER" id="PTHR10625">
    <property type="entry name" value="HISTONE DEACETYLASE HDAC1-RELATED"/>
    <property type="match status" value="1"/>
</dbReference>
<proteinExistence type="inferred from homology"/>
<evidence type="ECO:0000256" key="2">
    <source>
        <dbReference type="ARBA" id="ARBA00005947"/>
    </source>
</evidence>
<evidence type="ECO:0000313" key="7">
    <source>
        <dbReference type="Proteomes" id="UP001206924"/>
    </source>
</evidence>
<evidence type="ECO:0000256" key="3">
    <source>
        <dbReference type="ARBA" id="ARBA00020218"/>
    </source>
</evidence>
<dbReference type="InterPro" id="IPR023696">
    <property type="entry name" value="Ureohydrolase_dom_sf"/>
</dbReference>